<dbReference type="InterPro" id="IPR017182">
    <property type="entry name" value="METTL16/PsiM"/>
</dbReference>
<evidence type="ECO:0000256" key="2">
    <source>
        <dbReference type="ARBA" id="ARBA00022603"/>
    </source>
</evidence>
<reference evidence="8" key="1">
    <citation type="submission" date="2020-11" db="EMBL/GenBank/DDBJ databases">
        <authorList>
            <person name="Tran Van P."/>
        </authorList>
    </citation>
    <scope>NUCLEOTIDE SEQUENCE</scope>
</reference>
<dbReference type="EMBL" id="CAJPEX010001844">
    <property type="protein sequence ID" value="CAG0920047.1"/>
    <property type="molecule type" value="Genomic_DNA"/>
</dbReference>
<keyword evidence="9" id="KW-1185">Reference proteome</keyword>
<dbReference type="AlphaFoldDB" id="A0A7R9BTG0"/>
<organism evidence="8">
    <name type="scientific">Notodromas monacha</name>
    <dbReference type="NCBI Taxonomy" id="399045"/>
    <lineage>
        <taxon>Eukaryota</taxon>
        <taxon>Metazoa</taxon>
        <taxon>Ecdysozoa</taxon>
        <taxon>Arthropoda</taxon>
        <taxon>Crustacea</taxon>
        <taxon>Oligostraca</taxon>
        <taxon>Ostracoda</taxon>
        <taxon>Podocopa</taxon>
        <taxon>Podocopida</taxon>
        <taxon>Cypridocopina</taxon>
        <taxon>Cypridoidea</taxon>
        <taxon>Cyprididae</taxon>
        <taxon>Notodromas</taxon>
    </lineage>
</organism>
<feature type="binding site" evidence="6">
    <location>
        <position position="81"/>
    </location>
    <ligand>
        <name>S-adenosyl-L-methionine</name>
        <dbReference type="ChEBI" id="CHEBI:59789"/>
    </ligand>
</feature>
<sequence length="499" mass="55505">MSLNKFMHERNPYKNGVDFKALAAAFPAFRDVVTSDLKGNLKLDFKSAEALQVLTKCCLLKDFQLDVDIPADRLVPVLPLRLNYLLWLEDLLDLAGLKSSNENLVGADVGTGASCVFPLLGARAFGWNFVATEIDPDSVLCAVKNVARNRLEDSIKVVLVKREESIFEPVLNALGNGRVVHFTMCNPPFFEDKAGSIKPLWLERKEMRRLALGNPRSEPKNADTGMEIEKTTSGGEVDFIARMFEESRSLGGQIKIFTSMVGTKAHLVQLKKILLAGQPKAFVETQFCQGNTMRWGLAWSFCDGLNNAQASGNLGLQTKSLSCKKPERSPHPQSKHPLPPWFVPDERDFGGNVNKVAGLVERFLAEIEVNCSVHSSGPGWKSLDITSSTGKFPHVRQLRRARARQQRALEEPPCAKRRRLSETEPAAQVEMEAMDEAEIVARTRLFFTAVGEEQQQQCGNHRVQVRCSTGQTDGSARDEFSVTLFQVVQNLLRGVYDND</sequence>
<dbReference type="GO" id="GO:0070475">
    <property type="term" value="P:rRNA base methylation"/>
    <property type="evidence" value="ECO:0007669"/>
    <property type="project" value="TreeGrafter"/>
</dbReference>
<evidence type="ECO:0000256" key="1">
    <source>
        <dbReference type="ARBA" id="ARBA00005878"/>
    </source>
</evidence>
<protein>
    <recommendedName>
        <fullName evidence="5">U6 small nuclear RNA (adenine-(43)-N(6))-methyltransferase</fullName>
        <ecNumber evidence="5">2.1.1.-</ecNumber>
    </recommendedName>
</protein>
<dbReference type="GO" id="GO:0005634">
    <property type="term" value="C:nucleus"/>
    <property type="evidence" value="ECO:0007669"/>
    <property type="project" value="TreeGrafter"/>
</dbReference>
<feature type="binding site" evidence="6">
    <location>
        <position position="186"/>
    </location>
    <ligand>
        <name>S-adenosyl-L-methionine</name>
        <dbReference type="ChEBI" id="CHEBI:59789"/>
    </ligand>
</feature>
<keyword evidence="4 6" id="KW-0949">S-adenosyl-L-methionine</keyword>
<dbReference type="SUPFAM" id="SSF53335">
    <property type="entry name" value="S-adenosyl-L-methionine-dependent methyltransferases"/>
    <property type="match status" value="1"/>
</dbReference>
<keyword evidence="2 5" id="KW-0489">Methyltransferase</keyword>
<proteinExistence type="inferred from homology"/>
<dbReference type="CDD" id="cd02440">
    <property type="entry name" value="AdoMet_MTases"/>
    <property type="match status" value="1"/>
</dbReference>
<dbReference type="Gene3D" id="3.40.50.150">
    <property type="entry name" value="Vaccinia Virus protein VP39"/>
    <property type="match status" value="1"/>
</dbReference>
<dbReference type="OrthoDB" id="514248at2759"/>
<dbReference type="Proteomes" id="UP000678499">
    <property type="component" value="Unassembled WGS sequence"/>
</dbReference>
<evidence type="ECO:0000313" key="9">
    <source>
        <dbReference type="Proteomes" id="UP000678499"/>
    </source>
</evidence>
<dbReference type="PANTHER" id="PTHR13393:SF0">
    <property type="entry name" value="RNA N6-ADENOSINE-METHYLTRANSFERASE METTL16"/>
    <property type="match status" value="1"/>
</dbReference>
<gene>
    <name evidence="8" type="ORF">NMOB1V02_LOCUS7559</name>
</gene>
<accession>A0A7R9BTG0</accession>
<dbReference type="InterPro" id="IPR010286">
    <property type="entry name" value="METTL16/RlmF"/>
</dbReference>
<evidence type="ECO:0000256" key="6">
    <source>
        <dbReference type="PIRSR" id="PIRSR037350-1"/>
    </source>
</evidence>
<dbReference type="EC" id="2.1.1.-" evidence="5"/>
<feature type="binding site" evidence="6">
    <location>
        <position position="133"/>
    </location>
    <ligand>
        <name>S-adenosyl-L-methionine</name>
        <dbReference type="ChEBI" id="CHEBI:59789"/>
    </ligand>
</feature>
<evidence type="ECO:0000256" key="3">
    <source>
        <dbReference type="ARBA" id="ARBA00022679"/>
    </source>
</evidence>
<feature type="binding site" evidence="6">
    <location>
        <position position="110"/>
    </location>
    <ligand>
        <name>S-adenosyl-L-methionine</name>
        <dbReference type="ChEBI" id="CHEBI:59789"/>
    </ligand>
</feature>
<evidence type="ECO:0000313" key="8">
    <source>
        <dbReference type="EMBL" id="CAD7279895.1"/>
    </source>
</evidence>
<evidence type="ECO:0000256" key="5">
    <source>
        <dbReference type="PIRNR" id="PIRNR037350"/>
    </source>
</evidence>
<evidence type="ECO:0000256" key="7">
    <source>
        <dbReference type="SAM" id="MobiDB-lite"/>
    </source>
</evidence>
<dbReference type="PANTHER" id="PTHR13393">
    <property type="entry name" value="SAM-DEPENDENT METHYLTRANSFERASE"/>
    <property type="match status" value="1"/>
</dbReference>
<keyword evidence="3 5" id="KW-0808">Transferase</keyword>
<name>A0A7R9BTG0_9CRUS</name>
<dbReference type="EMBL" id="OA883881">
    <property type="protein sequence ID" value="CAD7279895.1"/>
    <property type="molecule type" value="Genomic_DNA"/>
</dbReference>
<dbReference type="PIRSF" id="PIRSF037350">
    <property type="entry name" value="Mtase_ZK1128_prd"/>
    <property type="match status" value="1"/>
</dbReference>
<feature type="region of interest" description="Disordered" evidence="7">
    <location>
        <begin position="322"/>
        <end position="341"/>
    </location>
</feature>
<dbReference type="Pfam" id="PF05971">
    <property type="entry name" value="Methyltransf_10"/>
    <property type="match status" value="1"/>
</dbReference>
<dbReference type="InterPro" id="IPR029063">
    <property type="entry name" value="SAM-dependent_MTases_sf"/>
</dbReference>
<dbReference type="GO" id="GO:0008168">
    <property type="term" value="F:methyltransferase activity"/>
    <property type="evidence" value="ECO:0007669"/>
    <property type="project" value="UniProtKB-UniRule"/>
</dbReference>
<evidence type="ECO:0000256" key="4">
    <source>
        <dbReference type="ARBA" id="ARBA00022691"/>
    </source>
</evidence>
<comment type="similarity">
    <text evidence="1 5">Belongs to the methyltransferase superfamily. METTL16/RlmF family.</text>
</comment>